<name>A0A6A4VK37_AMPAM</name>
<keyword evidence="2" id="KW-1185">Reference proteome</keyword>
<organism evidence="1 2">
    <name type="scientific">Amphibalanus amphitrite</name>
    <name type="common">Striped barnacle</name>
    <name type="synonym">Balanus amphitrite</name>
    <dbReference type="NCBI Taxonomy" id="1232801"/>
    <lineage>
        <taxon>Eukaryota</taxon>
        <taxon>Metazoa</taxon>
        <taxon>Ecdysozoa</taxon>
        <taxon>Arthropoda</taxon>
        <taxon>Crustacea</taxon>
        <taxon>Multicrustacea</taxon>
        <taxon>Cirripedia</taxon>
        <taxon>Thoracica</taxon>
        <taxon>Thoracicalcarea</taxon>
        <taxon>Balanomorpha</taxon>
        <taxon>Balanoidea</taxon>
        <taxon>Balanidae</taxon>
        <taxon>Amphibalaninae</taxon>
        <taxon>Amphibalanus</taxon>
    </lineage>
</organism>
<dbReference type="EMBL" id="VIIS01001709">
    <property type="protein sequence ID" value="KAF0294013.1"/>
    <property type="molecule type" value="Genomic_DNA"/>
</dbReference>
<accession>A0A6A4VK37</accession>
<sequence>MPASPALLRRLWTEAATRRLNTALSLASMMTREGYAPSVVIQGRLYHRLGPLQAGDGQEPSFAVIYVHDPACADPATEVAMRLSHVPLPRATSPAVQQRLLTLLEDLQVLLRAVNPYAQDFILALELPETRWTGWTSSG</sequence>
<gene>
    <name evidence="1" type="ORF">FJT64_000780</name>
</gene>
<protein>
    <submittedName>
        <fullName evidence="1">Uncharacterized protein</fullName>
    </submittedName>
</protein>
<dbReference type="AlphaFoldDB" id="A0A6A4VK37"/>
<comment type="caution">
    <text evidence="1">The sequence shown here is derived from an EMBL/GenBank/DDBJ whole genome shotgun (WGS) entry which is preliminary data.</text>
</comment>
<evidence type="ECO:0000313" key="1">
    <source>
        <dbReference type="EMBL" id="KAF0294013.1"/>
    </source>
</evidence>
<reference evidence="1 2" key="1">
    <citation type="submission" date="2019-07" db="EMBL/GenBank/DDBJ databases">
        <title>Draft genome assembly of a fouling barnacle, Amphibalanus amphitrite (Darwin, 1854): The first reference genome for Thecostraca.</title>
        <authorList>
            <person name="Kim W."/>
        </authorList>
    </citation>
    <scope>NUCLEOTIDE SEQUENCE [LARGE SCALE GENOMIC DNA]</scope>
    <source>
        <strain evidence="1">SNU_AA5</strain>
        <tissue evidence="1">Soma without cirri and trophi</tissue>
    </source>
</reference>
<dbReference type="Proteomes" id="UP000440578">
    <property type="component" value="Unassembled WGS sequence"/>
</dbReference>
<proteinExistence type="predicted"/>
<evidence type="ECO:0000313" key="2">
    <source>
        <dbReference type="Proteomes" id="UP000440578"/>
    </source>
</evidence>